<dbReference type="PANTHER" id="PTHR10587">
    <property type="entry name" value="GLYCOSYL TRANSFERASE-RELATED"/>
    <property type="match status" value="1"/>
</dbReference>
<feature type="domain" description="NodB homology" evidence="2">
    <location>
        <begin position="83"/>
        <end position="278"/>
    </location>
</feature>
<dbReference type="EMBL" id="AYSO01000020">
    <property type="protein sequence ID" value="KIE44792.1"/>
    <property type="molecule type" value="Genomic_DNA"/>
</dbReference>
<dbReference type="CDD" id="cd10944">
    <property type="entry name" value="CE4_SmPgdA_like"/>
    <property type="match status" value="1"/>
</dbReference>
<dbReference type="RefSeq" id="WP_039636375.1">
    <property type="nucleotide sequence ID" value="NZ_AYSO01000020.1"/>
</dbReference>
<dbReference type="PANTHER" id="PTHR10587:SF125">
    <property type="entry name" value="POLYSACCHARIDE DEACETYLASE YHEN-RELATED"/>
    <property type="match status" value="1"/>
</dbReference>
<organism evidence="3 4">
    <name type="scientific">Clostridium argentinense CDC 2741</name>
    <dbReference type="NCBI Taxonomy" id="1418104"/>
    <lineage>
        <taxon>Bacteria</taxon>
        <taxon>Bacillati</taxon>
        <taxon>Bacillota</taxon>
        <taxon>Clostridia</taxon>
        <taxon>Eubacteriales</taxon>
        <taxon>Clostridiaceae</taxon>
        <taxon>Clostridium</taxon>
    </lineage>
</organism>
<dbReference type="AlphaFoldDB" id="A0A0C1QUT3"/>
<dbReference type="InterPro" id="IPR002509">
    <property type="entry name" value="NODB_dom"/>
</dbReference>
<dbReference type="SUPFAM" id="SSF88713">
    <property type="entry name" value="Glycoside hydrolase/deacetylase"/>
    <property type="match status" value="1"/>
</dbReference>
<dbReference type="Pfam" id="PF01522">
    <property type="entry name" value="Polysacc_deac_1"/>
    <property type="match status" value="1"/>
</dbReference>
<reference evidence="3 4" key="1">
    <citation type="journal article" date="2015" name="Infect. Genet. Evol.">
        <title>Genomic sequences of six botulinum neurotoxin-producing strains representing three clostridial species illustrate the mobility and diversity of botulinum neurotoxin genes.</title>
        <authorList>
            <person name="Smith T.J."/>
            <person name="Hill K.K."/>
            <person name="Xie G."/>
            <person name="Foley B.T."/>
            <person name="Williamson C.H."/>
            <person name="Foster J.T."/>
            <person name="Johnson S.L."/>
            <person name="Chertkov O."/>
            <person name="Teshima H."/>
            <person name="Gibbons H.S."/>
            <person name="Johnsky L.A."/>
            <person name="Karavis M.A."/>
            <person name="Smith L.A."/>
        </authorList>
    </citation>
    <scope>NUCLEOTIDE SEQUENCE [LARGE SCALE GENOMIC DNA]</scope>
    <source>
        <strain evidence="3 4">CDC 2741</strain>
    </source>
</reference>
<evidence type="ECO:0000313" key="4">
    <source>
        <dbReference type="Proteomes" id="UP000031366"/>
    </source>
</evidence>
<dbReference type="InterPro" id="IPR050248">
    <property type="entry name" value="Polysacc_deacetylase_ArnD"/>
</dbReference>
<comment type="caution">
    <text evidence="3">The sequence shown here is derived from an EMBL/GenBank/DDBJ whole genome shotgun (WGS) entry which is preliminary data.</text>
</comment>
<dbReference type="STRING" id="29341.RSJ17_05290"/>
<evidence type="ECO:0000259" key="2">
    <source>
        <dbReference type="PROSITE" id="PS51677"/>
    </source>
</evidence>
<dbReference type="PROSITE" id="PS51677">
    <property type="entry name" value="NODB"/>
    <property type="match status" value="1"/>
</dbReference>
<keyword evidence="4" id="KW-1185">Reference proteome</keyword>
<sequence length="296" mass="33938">MGKKSTGFNIKKILLLSFILLTLSITIFSQVRVIMAVSQNKRLHNKIEEIKVSKETLTKENENLQIEVQNKQKNYEQALSKVKIAYLTFDDGPSKHTKNILDTLDKYGIKATFFVNHKDGMDALYKEIVNRGHVLANHTSSHNYSKVYRTKESFVEDVQKLDNELKRITGKEPSKILRFPGGSNNTISLNYNHGANFMKELAQHMTDLGYTFYDWNVDSMDAATFRQDKNIIVNRVLEDAKYVKHANILMHDLDPKDTTPEALPEIIEGLKAQGFIFESLNHESPKAQFTEVVEKK</sequence>
<name>A0A0C1QUT3_9CLOT</name>
<accession>A0A0C1QUT3</accession>
<dbReference type="InterPro" id="IPR011330">
    <property type="entry name" value="Glyco_hydro/deAcase_b/a-brl"/>
</dbReference>
<dbReference type="OrthoDB" id="258610at2"/>
<keyword evidence="1" id="KW-0175">Coiled coil</keyword>
<proteinExistence type="predicted"/>
<dbReference type="GO" id="GO:0005975">
    <property type="term" value="P:carbohydrate metabolic process"/>
    <property type="evidence" value="ECO:0007669"/>
    <property type="project" value="InterPro"/>
</dbReference>
<evidence type="ECO:0000256" key="1">
    <source>
        <dbReference type="SAM" id="Coils"/>
    </source>
</evidence>
<dbReference type="GO" id="GO:0016810">
    <property type="term" value="F:hydrolase activity, acting on carbon-nitrogen (but not peptide) bonds"/>
    <property type="evidence" value="ECO:0007669"/>
    <property type="project" value="InterPro"/>
</dbReference>
<gene>
    <name evidence="3" type="ORF">U732_498</name>
</gene>
<protein>
    <submittedName>
        <fullName evidence="3">Polysaccharide deacetylase family protein</fullName>
    </submittedName>
</protein>
<dbReference type="Gene3D" id="3.20.20.370">
    <property type="entry name" value="Glycoside hydrolase/deacetylase"/>
    <property type="match status" value="1"/>
</dbReference>
<feature type="coiled-coil region" evidence="1">
    <location>
        <begin position="40"/>
        <end position="81"/>
    </location>
</feature>
<evidence type="ECO:0000313" key="3">
    <source>
        <dbReference type="EMBL" id="KIE44792.1"/>
    </source>
</evidence>
<dbReference type="Proteomes" id="UP000031366">
    <property type="component" value="Unassembled WGS sequence"/>
</dbReference>